<evidence type="ECO:0000256" key="2">
    <source>
        <dbReference type="ARBA" id="ARBA00022552"/>
    </source>
</evidence>
<name>A0A369BGW4_9FIRM</name>
<proteinExistence type="inferred from homology"/>
<sequence>MIDGYFKGIFDKFNLNKKDPGQYNPLVLAYIGDAVYEVFIRTFLIHNGNSPVHKLHKQSIGFVKAKAQSDIIHLIWDNLDSEEQNIVRRGRNAKSGTIPKNADVTEYKYATGFEALVGFLFLKEDNARLMDILSMSVSGRQGGI</sequence>
<evidence type="ECO:0000256" key="3">
    <source>
        <dbReference type="ARBA" id="ARBA00022722"/>
    </source>
</evidence>
<dbReference type="EC" id="3.1.26.-" evidence="6"/>
<evidence type="ECO:0000313" key="8">
    <source>
        <dbReference type="EMBL" id="RCX18924.1"/>
    </source>
</evidence>
<dbReference type="InterPro" id="IPR000999">
    <property type="entry name" value="RNase_III_dom"/>
</dbReference>
<evidence type="ECO:0000256" key="6">
    <source>
        <dbReference type="HAMAP-Rule" id="MF_01468"/>
    </source>
</evidence>
<feature type="domain" description="RNase III" evidence="7">
    <location>
        <begin position="27"/>
        <end position="124"/>
    </location>
</feature>
<accession>A0A369BGW4</accession>
<dbReference type="SUPFAM" id="SSF69065">
    <property type="entry name" value="RNase III domain-like"/>
    <property type="match status" value="1"/>
</dbReference>
<dbReference type="PANTHER" id="PTHR34276">
    <property type="entry name" value="MINI-RIBONUCLEASE 3"/>
    <property type="match status" value="1"/>
</dbReference>
<feature type="active site" evidence="6">
    <location>
        <position position="33"/>
    </location>
</feature>
<evidence type="ECO:0000256" key="4">
    <source>
        <dbReference type="ARBA" id="ARBA00022759"/>
    </source>
</evidence>
<dbReference type="RefSeq" id="WP_114296765.1">
    <property type="nucleotide sequence ID" value="NZ_QPJT01000004.1"/>
</dbReference>
<comment type="subcellular location">
    <subcellularLocation>
        <location evidence="6">Cytoplasm</location>
    </subcellularLocation>
</comment>
<dbReference type="Proteomes" id="UP000253034">
    <property type="component" value="Unassembled WGS sequence"/>
</dbReference>
<dbReference type="Gene3D" id="1.10.1520.10">
    <property type="entry name" value="Ribonuclease III domain"/>
    <property type="match status" value="1"/>
</dbReference>
<dbReference type="InterPro" id="IPR008226">
    <property type="entry name" value="Mini3_fam"/>
</dbReference>
<protein>
    <recommendedName>
        <fullName evidence="6">Mini-ribonuclease 3</fullName>
        <shortName evidence="6">Mini-3</shortName>
        <shortName evidence="6">Mini-RNase 3</shortName>
        <ecNumber evidence="6">3.1.26.-</ecNumber>
    </recommendedName>
    <alternativeName>
        <fullName evidence="6">Mini-RNase III</fullName>
        <shortName evidence="6">Mini-III</shortName>
    </alternativeName>
</protein>
<keyword evidence="9" id="KW-1185">Reference proteome</keyword>
<keyword evidence="6" id="KW-0963">Cytoplasm</keyword>
<keyword evidence="6" id="KW-0694">RNA-binding</keyword>
<keyword evidence="2 6" id="KW-0698">rRNA processing</keyword>
<dbReference type="EMBL" id="QPJT01000004">
    <property type="protein sequence ID" value="RCX18924.1"/>
    <property type="molecule type" value="Genomic_DNA"/>
</dbReference>
<dbReference type="PIRSF" id="PIRSF005520">
    <property type="entry name" value="UCP005520"/>
    <property type="match status" value="1"/>
</dbReference>
<keyword evidence="6" id="KW-0699">rRNA-binding</keyword>
<evidence type="ECO:0000256" key="5">
    <source>
        <dbReference type="ARBA" id="ARBA00022801"/>
    </source>
</evidence>
<comment type="cofactor">
    <cofactor evidence="6">
        <name>Mg(2+)</name>
        <dbReference type="ChEBI" id="CHEBI:18420"/>
    </cofactor>
</comment>
<evidence type="ECO:0000259" key="7">
    <source>
        <dbReference type="Pfam" id="PF00636"/>
    </source>
</evidence>
<dbReference type="GO" id="GO:0006364">
    <property type="term" value="P:rRNA processing"/>
    <property type="evidence" value="ECO:0007669"/>
    <property type="project" value="UniProtKB-UniRule"/>
</dbReference>
<dbReference type="PANTHER" id="PTHR34276:SF1">
    <property type="entry name" value="MINI-RIBONUCLEASE 3"/>
    <property type="match status" value="1"/>
</dbReference>
<keyword evidence="3 6" id="KW-0540">Nuclease</keyword>
<keyword evidence="5 6" id="KW-0378">Hydrolase</keyword>
<dbReference type="Pfam" id="PF00636">
    <property type="entry name" value="Ribonuclease_3"/>
    <property type="match status" value="1"/>
</dbReference>
<keyword evidence="4 6" id="KW-0255">Endonuclease</keyword>
<comment type="subunit">
    <text evidence="6">Homodimer.</text>
</comment>
<dbReference type="AlphaFoldDB" id="A0A369BGW4"/>
<keyword evidence="1 6" id="KW-0690">Ribosome biogenesis</keyword>
<gene>
    <name evidence="6" type="primary">mrnC</name>
    <name evidence="8" type="ORF">DFR58_104197</name>
</gene>
<comment type="similarity">
    <text evidence="6">Belongs to the MrnC RNase family.</text>
</comment>
<organism evidence="8 9">
    <name type="scientific">Anaerobacterium chartisolvens</name>
    <dbReference type="NCBI Taxonomy" id="1297424"/>
    <lineage>
        <taxon>Bacteria</taxon>
        <taxon>Bacillati</taxon>
        <taxon>Bacillota</taxon>
        <taxon>Clostridia</taxon>
        <taxon>Eubacteriales</taxon>
        <taxon>Oscillospiraceae</taxon>
        <taxon>Anaerobacterium</taxon>
    </lineage>
</organism>
<reference evidence="8 9" key="1">
    <citation type="submission" date="2018-07" db="EMBL/GenBank/DDBJ databases">
        <title>Genomic Encyclopedia of Type Strains, Phase IV (KMG-IV): sequencing the most valuable type-strain genomes for metagenomic binning, comparative biology and taxonomic classification.</title>
        <authorList>
            <person name="Goeker M."/>
        </authorList>
    </citation>
    <scope>NUCLEOTIDE SEQUENCE [LARGE SCALE GENOMIC DNA]</scope>
    <source>
        <strain evidence="8 9">DSM 27016</strain>
    </source>
</reference>
<dbReference type="InterPro" id="IPR036389">
    <property type="entry name" value="RNase_III_sf"/>
</dbReference>
<comment type="function">
    <text evidence="6">Involved in correct processing of both the 5' and 3' ends of 23S rRNA precursor. Processes 30S rRNA precursor transcript even in absence of ribonuclease 3 (Rnc); Rnc processes 30S rRNA into smaller rRNA precursors.</text>
</comment>
<evidence type="ECO:0000256" key="1">
    <source>
        <dbReference type="ARBA" id="ARBA00022517"/>
    </source>
</evidence>
<keyword evidence="6" id="KW-0460">Magnesium</keyword>
<dbReference type="GO" id="GO:0004525">
    <property type="term" value="F:ribonuclease III activity"/>
    <property type="evidence" value="ECO:0007669"/>
    <property type="project" value="InterPro"/>
</dbReference>
<dbReference type="GO" id="GO:0019843">
    <property type="term" value="F:rRNA binding"/>
    <property type="evidence" value="ECO:0007669"/>
    <property type="project" value="UniProtKB-UniRule"/>
</dbReference>
<dbReference type="HAMAP" id="MF_01468">
    <property type="entry name" value="RNase_Mini_III"/>
    <property type="match status" value="1"/>
</dbReference>
<dbReference type="OrthoDB" id="46571at2"/>
<evidence type="ECO:0000313" key="9">
    <source>
        <dbReference type="Proteomes" id="UP000253034"/>
    </source>
</evidence>
<dbReference type="GO" id="GO:0005737">
    <property type="term" value="C:cytoplasm"/>
    <property type="evidence" value="ECO:0007669"/>
    <property type="project" value="UniProtKB-SubCell"/>
</dbReference>
<comment type="caution">
    <text evidence="8">The sequence shown here is derived from an EMBL/GenBank/DDBJ whole genome shotgun (WGS) entry which is preliminary data.</text>
</comment>